<proteinExistence type="predicted"/>
<name>A0A8S3HXG2_9BILA</name>
<dbReference type="GO" id="GO:0003755">
    <property type="term" value="F:peptidyl-prolyl cis-trans isomerase activity"/>
    <property type="evidence" value="ECO:0007669"/>
    <property type="project" value="UniProtKB-KW"/>
</dbReference>
<dbReference type="InterPro" id="IPR046357">
    <property type="entry name" value="PPIase_dom_sf"/>
</dbReference>
<keyword evidence="3 5" id="KW-0697">Rotamase</keyword>
<evidence type="ECO:0000313" key="8">
    <source>
        <dbReference type="EMBL" id="CAF5201526.1"/>
    </source>
</evidence>
<feature type="non-terminal residue" evidence="7">
    <location>
        <position position="192"/>
    </location>
</feature>
<dbReference type="AlphaFoldDB" id="A0A8S3HXG2"/>
<dbReference type="PANTHER" id="PTHR10516">
    <property type="entry name" value="PEPTIDYL-PROLYL CIS-TRANS ISOMERASE"/>
    <property type="match status" value="1"/>
</dbReference>
<dbReference type="EMBL" id="CAJOBI010323692">
    <property type="protein sequence ID" value="CAF5188748.1"/>
    <property type="molecule type" value="Genomic_DNA"/>
</dbReference>
<dbReference type="Pfam" id="PF00254">
    <property type="entry name" value="FKBP_C"/>
    <property type="match status" value="1"/>
</dbReference>
<evidence type="ECO:0000256" key="4">
    <source>
        <dbReference type="ARBA" id="ARBA00023235"/>
    </source>
</evidence>
<feature type="domain" description="PPIase FKBP-type" evidence="6">
    <location>
        <begin position="39"/>
        <end position="127"/>
    </location>
</feature>
<organism evidence="7 9">
    <name type="scientific">Rotaria magnacalcarata</name>
    <dbReference type="NCBI Taxonomy" id="392030"/>
    <lineage>
        <taxon>Eukaryota</taxon>
        <taxon>Metazoa</taxon>
        <taxon>Spiralia</taxon>
        <taxon>Gnathifera</taxon>
        <taxon>Rotifera</taxon>
        <taxon>Eurotatoria</taxon>
        <taxon>Bdelloidea</taxon>
        <taxon>Philodinida</taxon>
        <taxon>Philodinidae</taxon>
        <taxon>Rotaria</taxon>
    </lineage>
</organism>
<dbReference type="FunFam" id="3.10.50.40:FF:000006">
    <property type="entry name" value="Peptidyl-prolyl cis-trans isomerase"/>
    <property type="match status" value="1"/>
</dbReference>
<dbReference type="InterPro" id="IPR001179">
    <property type="entry name" value="PPIase_FKBP_dom"/>
</dbReference>
<keyword evidence="4 5" id="KW-0413">Isomerase</keyword>
<evidence type="ECO:0000313" key="7">
    <source>
        <dbReference type="EMBL" id="CAF5188748.1"/>
    </source>
</evidence>
<dbReference type="EMBL" id="CAJOBJ010346066">
    <property type="protein sequence ID" value="CAF5201526.1"/>
    <property type="molecule type" value="Genomic_DNA"/>
</dbReference>
<dbReference type="Proteomes" id="UP000676336">
    <property type="component" value="Unassembled WGS sequence"/>
</dbReference>
<dbReference type="SUPFAM" id="SSF54534">
    <property type="entry name" value="FKBP-like"/>
    <property type="match status" value="2"/>
</dbReference>
<evidence type="ECO:0000256" key="1">
    <source>
        <dbReference type="ARBA" id="ARBA00000971"/>
    </source>
</evidence>
<evidence type="ECO:0000256" key="3">
    <source>
        <dbReference type="ARBA" id="ARBA00023110"/>
    </source>
</evidence>
<protein>
    <recommendedName>
        <fullName evidence="2 5">peptidylprolyl isomerase</fullName>
        <ecNumber evidence="2 5">5.2.1.8</ecNumber>
    </recommendedName>
</protein>
<dbReference type="Proteomes" id="UP000681720">
    <property type="component" value="Unassembled WGS sequence"/>
</dbReference>
<evidence type="ECO:0000259" key="6">
    <source>
        <dbReference type="PROSITE" id="PS50059"/>
    </source>
</evidence>
<dbReference type="GO" id="GO:0005737">
    <property type="term" value="C:cytoplasm"/>
    <property type="evidence" value="ECO:0007669"/>
    <property type="project" value="TreeGrafter"/>
</dbReference>
<gene>
    <name evidence="8" type="ORF">GIL414_LOCUS76754</name>
    <name evidence="7" type="ORF">SMN809_LOCUS71460</name>
</gene>
<comment type="caution">
    <text evidence="7">The sequence shown here is derived from an EMBL/GenBank/DDBJ whole genome shotgun (WGS) entry which is preliminary data.</text>
</comment>
<dbReference type="EC" id="5.2.1.8" evidence="2 5"/>
<reference evidence="7" key="1">
    <citation type="submission" date="2021-02" db="EMBL/GenBank/DDBJ databases">
        <authorList>
            <person name="Nowell W R."/>
        </authorList>
    </citation>
    <scope>NUCLEOTIDE SEQUENCE</scope>
</reference>
<evidence type="ECO:0000256" key="5">
    <source>
        <dbReference type="PROSITE-ProRule" id="PRU00277"/>
    </source>
</evidence>
<dbReference type="Gene3D" id="3.10.50.40">
    <property type="match status" value="2"/>
</dbReference>
<feature type="non-terminal residue" evidence="7">
    <location>
        <position position="1"/>
    </location>
</feature>
<sequence>HQMATEINLKGEDISPAKDGGILKEIIKKGYSNEKPITNDKVFVHYVGTLLDGTKFDSSRDRNQKFEFELGKGSVIKAWDIGVATMERGEICRLICKSEYAYGENGSGDKIGPNATLIFEIELFDFMGEDISEGKDQSVIRRIFTKGEGWAKPSDGSIVDISLKGTHENRIFDERKLKFTVGEGLLKDIPEG</sequence>
<comment type="catalytic activity">
    <reaction evidence="1 5">
        <text>[protein]-peptidylproline (omega=180) = [protein]-peptidylproline (omega=0)</text>
        <dbReference type="Rhea" id="RHEA:16237"/>
        <dbReference type="Rhea" id="RHEA-COMP:10747"/>
        <dbReference type="Rhea" id="RHEA-COMP:10748"/>
        <dbReference type="ChEBI" id="CHEBI:83833"/>
        <dbReference type="ChEBI" id="CHEBI:83834"/>
        <dbReference type="EC" id="5.2.1.8"/>
    </reaction>
</comment>
<evidence type="ECO:0000256" key="2">
    <source>
        <dbReference type="ARBA" id="ARBA00013194"/>
    </source>
</evidence>
<dbReference type="InterPro" id="IPR050689">
    <property type="entry name" value="FKBP-type_PPIase"/>
</dbReference>
<accession>A0A8S3HXG2</accession>
<evidence type="ECO:0000313" key="9">
    <source>
        <dbReference type="Proteomes" id="UP000676336"/>
    </source>
</evidence>
<dbReference type="PANTHER" id="PTHR10516:SF443">
    <property type="entry name" value="FK506-BINDING PROTEIN 59-RELATED"/>
    <property type="match status" value="1"/>
</dbReference>
<dbReference type="PROSITE" id="PS50059">
    <property type="entry name" value="FKBP_PPIASE"/>
    <property type="match status" value="1"/>
</dbReference>